<evidence type="ECO:0000313" key="5">
    <source>
        <dbReference type="EMBL" id="TDD43575.1"/>
    </source>
</evidence>
<comment type="subcellular location">
    <subcellularLocation>
        <location evidence="1">Golgi apparatus membrane</location>
        <topology evidence="1">Peripheral membrane protein</topology>
        <orientation evidence="1">Cytoplasmic side</orientation>
    </subcellularLocation>
</comment>
<dbReference type="EMBL" id="SMKW01000038">
    <property type="protein sequence ID" value="TDD43575.1"/>
    <property type="molecule type" value="Genomic_DNA"/>
</dbReference>
<keyword evidence="6" id="KW-1185">Reference proteome</keyword>
<organism evidence="5 6">
    <name type="scientific">Saccharopolyspora elongata</name>
    <dbReference type="NCBI Taxonomy" id="2530387"/>
    <lineage>
        <taxon>Bacteria</taxon>
        <taxon>Bacillati</taxon>
        <taxon>Actinomycetota</taxon>
        <taxon>Actinomycetes</taxon>
        <taxon>Pseudonocardiales</taxon>
        <taxon>Pseudonocardiaceae</taxon>
        <taxon>Saccharopolyspora</taxon>
    </lineage>
</organism>
<dbReference type="GO" id="GO:0070273">
    <property type="term" value="F:phosphatidylinositol-4-phosphate binding"/>
    <property type="evidence" value="ECO:0007669"/>
    <property type="project" value="InterPro"/>
</dbReference>
<dbReference type="InterPro" id="IPR038261">
    <property type="entry name" value="GPP34-like_sf"/>
</dbReference>
<dbReference type="InterPro" id="IPR008628">
    <property type="entry name" value="GPP34-like"/>
</dbReference>
<evidence type="ECO:0000313" key="6">
    <source>
        <dbReference type="Proteomes" id="UP000294947"/>
    </source>
</evidence>
<evidence type="ECO:0000256" key="3">
    <source>
        <dbReference type="ARBA" id="ARBA00023121"/>
    </source>
</evidence>
<keyword evidence="4" id="KW-0472">Membrane</keyword>
<dbReference type="Gene3D" id="1.10.3630.10">
    <property type="entry name" value="yeast vps74-n-term truncation variant domain like"/>
    <property type="match status" value="1"/>
</dbReference>
<dbReference type="AlphaFoldDB" id="A0A4R4YFN0"/>
<dbReference type="GO" id="GO:0005737">
    <property type="term" value="C:cytoplasm"/>
    <property type="evidence" value="ECO:0007669"/>
    <property type="project" value="UniProtKB-ARBA"/>
</dbReference>
<accession>A0A4R4YFN0</accession>
<evidence type="ECO:0000256" key="1">
    <source>
        <dbReference type="ARBA" id="ARBA00004255"/>
    </source>
</evidence>
<dbReference type="GO" id="GO:0012505">
    <property type="term" value="C:endomembrane system"/>
    <property type="evidence" value="ECO:0007669"/>
    <property type="project" value="UniProtKB-ARBA"/>
</dbReference>
<dbReference type="Pfam" id="PF05719">
    <property type="entry name" value="GPP34"/>
    <property type="match status" value="1"/>
</dbReference>
<keyword evidence="3" id="KW-0446">Lipid-binding</keyword>
<comment type="caution">
    <text evidence="5">The sequence shown here is derived from an EMBL/GenBank/DDBJ whole genome shotgun (WGS) entry which is preliminary data.</text>
</comment>
<protein>
    <submittedName>
        <fullName evidence="5">GPP34 family phosphoprotein</fullName>
    </submittedName>
</protein>
<proteinExistence type="predicted"/>
<evidence type="ECO:0000256" key="4">
    <source>
        <dbReference type="ARBA" id="ARBA00023136"/>
    </source>
</evidence>
<sequence>MAKPVSPAAKIGQTGLVAEFPNPLALPDEFVLLLHKDNGTYFVSANPNTATAAAEIGELVLRGRVELTGTAVRLIDSGSSGLPWMDRLFEDFRQRAGRPNRPIDLSWWLAGRTGTFATHRQVLVEHGFLRRERRKFLGVLPDDRYHPDRGVRGALLAELHELAAGQRPVDERLALLSAVTYRSGLVYLLDFDRAQRNRLKSIAETEDLGNAVSAAVSAAMAAITAVPAIIVAGGG</sequence>
<name>A0A4R4YFN0_9PSEU</name>
<dbReference type="Proteomes" id="UP000294947">
    <property type="component" value="Unassembled WGS sequence"/>
</dbReference>
<dbReference type="OrthoDB" id="5183796at2"/>
<evidence type="ECO:0000256" key="2">
    <source>
        <dbReference type="ARBA" id="ARBA00023034"/>
    </source>
</evidence>
<keyword evidence="2" id="KW-0333">Golgi apparatus</keyword>
<gene>
    <name evidence="5" type="ORF">E1288_25925</name>
</gene>
<reference evidence="5 6" key="1">
    <citation type="submission" date="2019-03" db="EMBL/GenBank/DDBJ databases">
        <title>Draft genome sequences of novel Actinobacteria.</title>
        <authorList>
            <person name="Sahin N."/>
            <person name="Ay H."/>
            <person name="Saygin H."/>
        </authorList>
    </citation>
    <scope>NUCLEOTIDE SEQUENCE [LARGE SCALE GENOMIC DNA]</scope>
    <source>
        <strain evidence="5 6">7K502</strain>
    </source>
</reference>